<keyword evidence="4" id="KW-1185">Reference proteome</keyword>
<evidence type="ECO:0000313" key="3">
    <source>
        <dbReference type="EMBL" id="RYR18811.1"/>
    </source>
</evidence>
<dbReference type="AlphaFoldDB" id="A0A444ZX45"/>
<organism evidence="3 4">
    <name type="scientific">Arachis hypogaea</name>
    <name type="common">Peanut</name>
    <dbReference type="NCBI Taxonomy" id="3818"/>
    <lineage>
        <taxon>Eukaryota</taxon>
        <taxon>Viridiplantae</taxon>
        <taxon>Streptophyta</taxon>
        <taxon>Embryophyta</taxon>
        <taxon>Tracheophyta</taxon>
        <taxon>Spermatophyta</taxon>
        <taxon>Magnoliopsida</taxon>
        <taxon>eudicotyledons</taxon>
        <taxon>Gunneridae</taxon>
        <taxon>Pentapetalae</taxon>
        <taxon>rosids</taxon>
        <taxon>fabids</taxon>
        <taxon>Fabales</taxon>
        <taxon>Fabaceae</taxon>
        <taxon>Papilionoideae</taxon>
        <taxon>50 kb inversion clade</taxon>
        <taxon>dalbergioids sensu lato</taxon>
        <taxon>Dalbergieae</taxon>
        <taxon>Pterocarpus clade</taxon>
        <taxon>Arachis</taxon>
    </lineage>
</organism>
<reference evidence="3 4" key="1">
    <citation type="submission" date="2019-01" db="EMBL/GenBank/DDBJ databases">
        <title>Sequencing of cultivated peanut Arachis hypogaea provides insights into genome evolution and oil improvement.</title>
        <authorList>
            <person name="Chen X."/>
        </authorList>
    </citation>
    <scope>NUCLEOTIDE SEQUENCE [LARGE SCALE GENOMIC DNA]</scope>
    <source>
        <strain evidence="4">cv. Fuhuasheng</strain>
        <tissue evidence="3">Leaves</tissue>
    </source>
</reference>
<comment type="caution">
    <text evidence="3">The sequence shown here is derived from an EMBL/GenBank/DDBJ whole genome shotgun (WGS) entry which is preliminary data.</text>
</comment>
<feature type="transmembrane region" description="Helical" evidence="2">
    <location>
        <begin position="12"/>
        <end position="33"/>
    </location>
</feature>
<name>A0A444ZX45_ARAHY</name>
<accession>A0A444ZX45</accession>
<keyword evidence="2" id="KW-1133">Transmembrane helix</keyword>
<keyword evidence="2" id="KW-0812">Transmembrane</keyword>
<protein>
    <submittedName>
        <fullName evidence="3">Uncharacterized protein</fullName>
    </submittedName>
</protein>
<dbReference type="EMBL" id="SDMP01000013">
    <property type="protein sequence ID" value="RYR18811.1"/>
    <property type="molecule type" value="Genomic_DNA"/>
</dbReference>
<feature type="compositionally biased region" description="Basic and acidic residues" evidence="1">
    <location>
        <begin position="187"/>
        <end position="201"/>
    </location>
</feature>
<evidence type="ECO:0000256" key="2">
    <source>
        <dbReference type="SAM" id="Phobius"/>
    </source>
</evidence>
<keyword evidence="2" id="KW-0472">Membrane</keyword>
<feature type="region of interest" description="Disordered" evidence="1">
    <location>
        <begin position="146"/>
        <end position="214"/>
    </location>
</feature>
<proteinExistence type="predicted"/>
<feature type="compositionally biased region" description="Basic and acidic residues" evidence="1">
    <location>
        <begin position="161"/>
        <end position="180"/>
    </location>
</feature>
<feature type="compositionally biased region" description="Polar residues" evidence="1">
    <location>
        <begin position="204"/>
        <end position="214"/>
    </location>
</feature>
<gene>
    <name evidence="3" type="ORF">Ahy_B03g063425</name>
</gene>
<evidence type="ECO:0000313" key="4">
    <source>
        <dbReference type="Proteomes" id="UP000289738"/>
    </source>
</evidence>
<sequence>MVKPTILHFQYLFGSLVLYSCISSYVLSTAFFVSPPAPIQRRCDHLLLLLTTLHYGSLARPCLPHFQSQNQNRVTPVPASSDAAAASHCYCIPLSYALALLQSKRPTEPWRLLKGKRNNNKVDVDFGCGLVGRILQLKSNNRLRKSSVHSLPLKASNNKGQQRDHKVENESNKPQIHESKTPSPRNKFTETFHTLNDDNKQARKSTSAYRNSQN</sequence>
<dbReference type="PROSITE" id="PS51257">
    <property type="entry name" value="PROKAR_LIPOPROTEIN"/>
    <property type="match status" value="1"/>
</dbReference>
<dbReference type="Proteomes" id="UP000289738">
    <property type="component" value="Chromosome B03"/>
</dbReference>
<evidence type="ECO:0000256" key="1">
    <source>
        <dbReference type="SAM" id="MobiDB-lite"/>
    </source>
</evidence>